<sequence>MRIIRDRGVNRREFLKASALAAGAAALAACAPVASDSDAGMAAAEAAAEEMQRGNLIGLYGGPINSFNPLTAVQGFQAHFFQCVLPPLIQQNVPKTGFVPIMAESWEASDDATQYTFHIHPDARWHDGTDFTAEDVLYTYELYLNPATKSRSVSNLAMIEGAEAYSNGEADSVAGITVVDEKTIQFTTAYPTGLFLFQATNSILPKHVLGDVAPDALENQSFFFEDPLGSGPFKFVEYQTDQYIRLEANDDWHWGKPKLGSYIMQIVASPDVGQIALERGEAHFNAWGGLNTGSSEVVQSFIDNSDFKVVATTGVVFTAYSFNLRRGFFADKRVRQAWLHALDRKKIIEVFQGGNGTIYNSPLIHGWSIPDDLNPYDYDADLARSLLDEAGWDFDQEVTVNLITLKSEEARAQVAAEKQMLEEAGFKIKIEEMDSSVWVERFYDTHDFDAVRVGFGSFPDPDGFLKFHLTTQGRNANGYSEAIGGDFEEKVIEAGQLTDQAARQEIYFDLQRTLNDNPSHAPLYVGNNVWVFNGGVSIPEITDQGVVTSLADLSNPLPAKRDWWTNLEGWSFDG</sequence>
<name>A0A6B0YVA6_9CHLR</name>
<dbReference type="GO" id="GO:0043190">
    <property type="term" value="C:ATP-binding cassette (ABC) transporter complex"/>
    <property type="evidence" value="ECO:0007669"/>
    <property type="project" value="InterPro"/>
</dbReference>
<dbReference type="CDD" id="cd00995">
    <property type="entry name" value="PBP2_NikA_DppA_OppA_like"/>
    <property type="match status" value="1"/>
</dbReference>
<dbReference type="InterPro" id="IPR000914">
    <property type="entry name" value="SBP_5_dom"/>
</dbReference>
<dbReference type="InterPro" id="IPR006311">
    <property type="entry name" value="TAT_signal"/>
</dbReference>
<proteinExistence type="predicted"/>
<dbReference type="NCBIfam" id="TIGR01409">
    <property type="entry name" value="TAT_signal_seq"/>
    <property type="match status" value="1"/>
</dbReference>
<gene>
    <name evidence="2" type="ORF">F4Y42_11495</name>
</gene>
<dbReference type="GO" id="GO:1904680">
    <property type="term" value="F:peptide transmembrane transporter activity"/>
    <property type="evidence" value="ECO:0007669"/>
    <property type="project" value="TreeGrafter"/>
</dbReference>
<dbReference type="Gene3D" id="3.10.105.10">
    <property type="entry name" value="Dipeptide-binding Protein, Domain 3"/>
    <property type="match status" value="1"/>
</dbReference>
<comment type="caution">
    <text evidence="2">The sequence shown here is derived from an EMBL/GenBank/DDBJ whole genome shotgun (WGS) entry which is preliminary data.</text>
</comment>
<dbReference type="Pfam" id="PF00496">
    <property type="entry name" value="SBP_bac_5"/>
    <property type="match status" value="1"/>
</dbReference>
<dbReference type="GO" id="GO:0042597">
    <property type="term" value="C:periplasmic space"/>
    <property type="evidence" value="ECO:0007669"/>
    <property type="project" value="UniProtKB-ARBA"/>
</dbReference>
<dbReference type="PIRSF" id="PIRSF002741">
    <property type="entry name" value="MppA"/>
    <property type="match status" value="1"/>
</dbReference>
<dbReference type="PANTHER" id="PTHR30290">
    <property type="entry name" value="PERIPLASMIC BINDING COMPONENT OF ABC TRANSPORTER"/>
    <property type="match status" value="1"/>
</dbReference>
<dbReference type="EMBL" id="VXRG01000097">
    <property type="protein sequence ID" value="MXY94055.1"/>
    <property type="molecule type" value="Genomic_DNA"/>
</dbReference>
<reference evidence="2" key="1">
    <citation type="submission" date="2019-09" db="EMBL/GenBank/DDBJ databases">
        <title>Characterisation of the sponge microbiome using genome-centric metagenomics.</title>
        <authorList>
            <person name="Engelberts J.P."/>
            <person name="Robbins S.J."/>
            <person name="De Goeij J.M."/>
            <person name="Aranda M."/>
            <person name="Bell S.C."/>
            <person name="Webster N.S."/>
        </authorList>
    </citation>
    <scope>NUCLEOTIDE SEQUENCE</scope>
    <source>
        <strain evidence="2">SB0664_bin_27</strain>
    </source>
</reference>
<accession>A0A6B0YVA6</accession>
<dbReference type="InterPro" id="IPR019546">
    <property type="entry name" value="TAT_signal_bac_arc"/>
</dbReference>
<dbReference type="InterPro" id="IPR030678">
    <property type="entry name" value="Peptide/Ni-bd"/>
</dbReference>
<evidence type="ECO:0000313" key="2">
    <source>
        <dbReference type="EMBL" id="MXY94055.1"/>
    </source>
</evidence>
<dbReference type="AlphaFoldDB" id="A0A6B0YVA6"/>
<dbReference type="PROSITE" id="PS51318">
    <property type="entry name" value="TAT"/>
    <property type="match status" value="1"/>
</dbReference>
<organism evidence="2">
    <name type="scientific">Caldilineaceae bacterium SB0664_bin_27</name>
    <dbReference type="NCBI Taxonomy" id="2605260"/>
    <lineage>
        <taxon>Bacteria</taxon>
        <taxon>Bacillati</taxon>
        <taxon>Chloroflexota</taxon>
        <taxon>Caldilineae</taxon>
        <taxon>Caldilineales</taxon>
        <taxon>Caldilineaceae</taxon>
    </lineage>
</organism>
<dbReference type="GO" id="GO:0015833">
    <property type="term" value="P:peptide transport"/>
    <property type="evidence" value="ECO:0007669"/>
    <property type="project" value="TreeGrafter"/>
</dbReference>
<evidence type="ECO:0000259" key="1">
    <source>
        <dbReference type="Pfam" id="PF00496"/>
    </source>
</evidence>
<feature type="domain" description="Solute-binding protein family 5" evidence="1">
    <location>
        <begin position="98"/>
        <end position="473"/>
    </location>
</feature>
<dbReference type="PROSITE" id="PS51257">
    <property type="entry name" value="PROKAR_LIPOPROTEIN"/>
    <property type="match status" value="1"/>
</dbReference>
<dbReference type="SUPFAM" id="SSF53850">
    <property type="entry name" value="Periplasmic binding protein-like II"/>
    <property type="match status" value="1"/>
</dbReference>
<protein>
    <submittedName>
        <fullName evidence="2">ABC transporter substrate-binding protein</fullName>
    </submittedName>
</protein>
<dbReference type="Gene3D" id="3.40.190.10">
    <property type="entry name" value="Periplasmic binding protein-like II"/>
    <property type="match status" value="1"/>
</dbReference>
<dbReference type="Gene3D" id="3.90.76.10">
    <property type="entry name" value="Dipeptide-binding Protein, Domain 1"/>
    <property type="match status" value="1"/>
</dbReference>
<dbReference type="InterPro" id="IPR039424">
    <property type="entry name" value="SBP_5"/>
</dbReference>